<evidence type="ECO:0000313" key="3">
    <source>
        <dbReference type="Proteomes" id="UP000711407"/>
    </source>
</evidence>
<proteinExistence type="predicted"/>
<evidence type="ECO:0000313" key="2">
    <source>
        <dbReference type="EMBL" id="HJE39456.1"/>
    </source>
</evidence>
<organism evidence="2 3">
    <name type="scientific">Candidatus Amulumruptor caecigallinarius</name>
    <dbReference type="NCBI Taxonomy" id="2109911"/>
    <lineage>
        <taxon>Bacteria</taxon>
        <taxon>Pseudomonadati</taxon>
        <taxon>Bacteroidota</taxon>
        <taxon>Bacteroidia</taxon>
        <taxon>Bacteroidales</taxon>
        <taxon>Muribaculaceae</taxon>
        <taxon>Candidatus Amulumruptor</taxon>
    </lineage>
</organism>
<evidence type="ECO:0000256" key="1">
    <source>
        <dbReference type="SAM" id="SignalP"/>
    </source>
</evidence>
<gene>
    <name evidence="2" type="ORF">K8V47_06850</name>
</gene>
<dbReference type="EMBL" id="DYXT01000034">
    <property type="protein sequence ID" value="HJE39456.1"/>
    <property type="molecule type" value="Genomic_DNA"/>
</dbReference>
<evidence type="ECO:0008006" key="4">
    <source>
        <dbReference type="Google" id="ProtNLM"/>
    </source>
</evidence>
<dbReference type="Proteomes" id="UP000711407">
    <property type="component" value="Unassembled WGS sequence"/>
</dbReference>
<feature type="chain" id="PRO_5037138396" description="Porin" evidence="1">
    <location>
        <begin position="23"/>
        <end position="434"/>
    </location>
</feature>
<reference evidence="2" key="1">
    <citation type="journal article" date="2021" name="PeerJ">
        <title>Extensive microbial diversity within the chicken gut microbiome revealed by metagenomics and culture.</title>
        <authorList>
            <person name="Gilroy R."/>
            <person name="Ravi A."/>
            <person name="Getino M."/>
            <person name="Pursley I."/>
            <person name="Horton D.L."/>
            <person name="Alikhan N.F."/>
            <person name="Baker D."/>
            <person name="Gharbi K."/>
            <person name="Hall N."/>
            <person name="Watson M."/>
            <person name="Adriaenssens E.M."/>
            <person name="Foster-Nyarko E."/>
            <person name="Jarju S."/>
            <person name="Secka A."/>
            <person name="Antonio M."/>
            <person name="Oren A."/>
            <person name="Chaudhuri R.R."/>
            <person name="La Ragione R."/>
            <person name="Hildebrand F."/>
            <person name="Pallen M.J."/>
        </authorList>
    </citation>
    <scope>NUCLEOTIDE SEQUENCE</scope>
    <source>
        <strain evidence="2">4100</strain>
    </source>
</reference>
<name>A0A921E9W4_9BACT</name>
<keyword evidence="1" id="KW-0732">Signal</keyword>
<dbReference type="InterPro" id="IPR045748">
    <property type="entry name" value="DcaP"/>
</dbReference>
<dbReference type="SUPFAM" id="SSF56935">
    <property type="entry name" value="Porins"/>
    <property type="match status" value="1"/>
</dbReference>
<sequence>MHHFTKVSSALMLSTLAVSTIAAQESTVEIPDDTVILNAKIEELDTDSHQRIFNALFQPDGWHYEVRQAPRFLFVDKKGRVALGIGGMLKGTLQYDFDGSADGNGAFVPHDIPVPYDPEMRSGFNGTVNNSKLYMRLVGHQEKLGDYGMYIETDFSGGKNGDCFKLKQAWANIGRLRAGLTTALFNDDDAAPFTVDEQGPAGGTCSDNVGIQWTPRFGKDKQWTVGVAVEVPQASYTLTDDTHKIAQRVPDIPAYVQYAWDGSDSRVRLSAILRNLSYRSLITSDNHTATGWGVGLSGNIASIPNTTIYYQCIYGKGVAQYLNDLSGMDYDLIPSADVAGKLIMPGTLGYFAGVQYDFSSKFFMSATYSQCRLYDQESLGGDAYRYGQYVAVNGVLEPISGLQFGLEYLWGRRADCNHASNHANRMMLMAAYSF</sequence>
<dbReference type="AlphaFoldDB" id="A0A921E9W4"/>
<accession>A0A921E9W4</accession>
<feature type="signal peptide" evidence="1">
    <location>
        <begin position="1"/>
        <end position="22"/>
    </location>
</feature>
<protein>
    <recommendedName>
        <fullName evidence="4">Porin</fullName>
    </recommendedName>
</protein>
<reference evidence="2" key="2">
    <citation type="submission" date="2021-09" db="EMBL/GenBank/DDBJ databases">
        <authorList>
            <person name="Gilroy R."/>
        </authorList>
    </citation>
    <scope>NUCLEOTIDE SEQUENCE</scope>
    <source>
        <strain evidence="2">4100</strain>
    </source>
</reference>
<comment type="caution">
    <text evidence="2">The sequence shown here is derived from an EMBL/GenBank/DDBJ whole genome shotgun (WGS) entry which is preliminary data.</text>
</comment>
<dbReference type="Pfam" id="PF19577">
    <property type="entry name" value="DcaP"/>
    <property type="match status" value="1"/>
</dbReference>